<keyword evidence="4" id="KW-0808">Transferase</keyword>
<comment type="similarity">
    <text evidence="1">Belongs to the relA/spoT family.</text>
</comment>
<dbReference type="Proteomes" id="UP000006546">
    <property type="component" value="Chromosome"/>
</dbReference>
<name>F4LK66_TREBD</name>
<dbReference type="HOGENOM" id="CLU_012300_3_0_12"/>
<dbReference type="GO" id="GO:0015949">
    <property type="term" value="P:nucleobase-containing small molecule interconversion"/>
    <property type="evidence" value="ECO:0007669"/>
    <property type="project" value="UniProtKB-ARBA"/>
</dbReference>
<sequence length="615" mass="68570">MTYNLSVNTERADSADELLQQFLKAFPDYTADERERIRTAWEYLCGTTAGLLRACGKPYYQHPMRVACILAESRLDADTIVAGFLHNVLSLETVDPADVESRFGSAVFRIISGTAKITNLKIQKKTLHQADSIRKMLFAMIDDIRVILVKLADRLDRMRNLSSVEPDVQKLIAQEVIDIWAPLANRLGMSSVKSELEDLSLKFTNPDVYAQLKSIVALKKNERSDYLEKAQKEIYRAASRAGIEIAVSSRAKHFYSIYQKMRKRNKAADELFDLLALRVICNTSAECYTLVGLVHNLWKPLDGRFKDYIAMPKANGYQSLHTTVLCEGMPLEIQIRTKDMHSVAEYGVASHWLYKKGTNHDEVSVDNLSIINQLKKLRNEYLNDENFFNEIKEDLLGDSIYVFTPKGDVIELPAGSTAIDFAYQIHSAIGEKITGAKADGQIIPLSKPLKNTQSIDVLTNPQAHPTANQLQMVRTAKARSKIRAWLLQNDPGFSEKQPVPGALKSAAAESDAAASRPHRRGDGVKPGVPPVSGGQDKIRIGTTTNFLVTKAGCCKPVFGDPIVGFVSRGRGIIIHRADCSVFARIPNCKERSLEVEWDEPAEIPAKKAVRPRQSE</sequence>
<dbReference type="GO" id="GO:0005886">
    <property type="term" value="C:plasma membrane"/>
    <property type="evidence" value="ECO:0007669"/>
    <property type="project" value="TreeGrafter"/>
</dbReference>
<dbReference type="AlphaFoldDB" id="F4LK66"/>
<dbReference type="InterPro" id="IPR004095">
    <property type="entry name" value="TGS"/>
</dbReference>
<dbReference type="Pfam" id="PF13328">
    <property type="entry name" value="HD_4"/>
    <property type="match status" value="1"/>
</dbReference>
<dbReference type="PANTHER" id="PTHR21262">
    <property type="entry name" value="GUANOSINE-3',5'-BIS DIPHOSPHATE 3'-PYROPHOSPHOHYDROLASE"/>
    <property type="match status" value="1"/>
</dbReference>
<dbReference type="SMART" id="SM00471">
    <property type="entry name" value="HDc"/>
    <property type="match status" value="1"/>
</dbReference>
<keyword evidence="5" id="KW-1185">Reference proteome</keyword>
<dbReference type="GO" id="GO:0042594">
    <property type="term" value="P:response to starvation"/>
    <property type="evidence" value="ECO:0007669"/>
    <property type="project" value="TreeGrafter"/>
</dbReference>
<dbReference type="Gene3D" id="1.10.3210.10">
    <property type="entry name" value="Hypothetical protein af1432"/>
    <property type="match status" value="1"/>
</dbReference>
<evidence type="ECO:0000313" key="4">
    <source>
        <dbReference type="EMBL" id="AEE17528.1"/>
    </source>
</evidence>
<dbReference type="SUPFAM" id="SSF81301">
    <property type="entry name" value="Nucleotidyltransferase"/>
    <property type="match status" value="1"/>
</dbReference>
<dbReference type="FunFam" id="3.10.20.30:FF:000002">
    <property type="entry name" value="GTP pyrophosphokinase (RelA/SpoT)"/>
    <property type="match status" value="1"/>
</dbReference>
<reference evidence="5" key="1">
    <citation type="submission" date="2011-04" db="EMBL/GenBank/DDBJ databases">
        <title>The complete genome of Treponema brennaborense DSM 12168.</title>
        <authorList>
            <person name="Lucas S."/>
            <person name="Han J."/>
            <person name="Lapidus A."/>
            <person name="Bruce D."/>
            <person name="Goodwin L."/>
            <person name="Pitluck S."/>
            <person name="Peters L."/>
            <person name="Kyrpides N."/>
            <person name="Mavromatis K."/>
            <person name="Ivanova N."/>
            <person name="Mikhailova N."/>
            <person name="Pagani I."/>
            <person name="Teshima H."/>
            <person name="Detter J.C."/>
            <person name="Tapia R."/>
            <person name="Han C."/>
            <person name="Land M."/>
            <person name="Hauser L."/>
            <person name="Markowitz V."/>
            <person name="Cheng J.-F."/>
            <person name="Hugenholtz P."/>
            <person name="Woyke T."/>
            <person name="Wu D."/>
            <person name="Gronow S."/>
            <person name="Wellnitz S."/>
            <person name="Brambilla E."/>
            <person name="Klenk H.-P."/>
            <person name="Eisen J.A."/>
        </authorList>
    </citation>
    <scope>NUCLEOTIDE SEQUENCE [LARGE SCALE GENOMIC DNA]</scope>
    <source>
        <strain evidence="5">DSM 12168 / CIP 105900 / DD5/3</strain>
    </source>
</reference>
<dbReference type="InterPro" id="IPR033655">
    <property type="entry name" value="TGS_RelA/SpoT"/>
</dbReference>
<dbReference type="EMBL" id="CP002696">
    <property type="protein sequence ID" value="AEE17528.1"/>
    <property type="molecule type" value="Genomic_DNA"/>
</dbReference>
<gene>
    <name evidence="4" type="ordered locus">Trebr_2113</name>
</gene>
<evidence type="ECO:0000256" key="2">
    <source>
        <dbReference type="SAM" id="MobiDB-lite"/>
    </source>
</evidence>
<evidence type="ECO:0000259" key="3">
    <source>
        <dbReference type="PROSITE" id="PS51880"/>
    </source>
</evidence>
<dbReference type="PANTHER" id="PTHR21262:SF31">
    <property type="entry name" value="GTP PYROPHOSPHOKINASE"/>
    <property type="match status" value="1"/>
</dbReference>
<accession>F4LK66</accession>
<feature type="compositionally biased region" description="Low complexity" evidence="2">
    <location>
        <begin position="502"/>
        <end position="515"/>
    </location>
</feature>
<dbReference type="FunFam" id="1.10.3210.10:FF:000001">
    <property type="entry name" value="GTP pyrophosphokinase RelA"/>
    <property type="match status" value="1"/>
</dbReference>
<dbReference type="NCBIfam" id="TIGR00691">
    <property type="entry name" value="spoT_relA"/>
    <property type="match status" value="1"/>
</dbReference>
<dbReference type="OrthoDB" id="9805041at2"/>
<dbReference type="Gene3D" id="3.30.460.10">
    <property type="entry name" value="Beta Polymerase, domain 2"/>
    <property type="match status" value="1"/>
</dbReference>
<dbReference type="SUPFAM" id="SSF109604">
    <property type="entry name" value="HD-domain/PDEase-like"/>
    <property type="match status" value="1"/>
</dbReference>
<dbReference type="CDD" id="cd05399">
    <property type="entry name" value="NT_Rel-Spo_like"/>
    <property type="match status" value="1"/>
</dbReference>
<dbReference type="InterPro" id="IPR003607">
    <property type="entry name" value="HD/PDEase_dom"/>
</dbReference>
<dbReference type="CDD" id="cd01668">
    <property type="entry name" value="TGS_RSH"/>
    <property type="match status" value="1"/>
</dbReference>
<feature type="domain" description="TGS" evidence="3">
    <location>
        <begin position="398"/>
        <end position="459"/>
    </location>
</feature>
<dbReference type="InterPro" id="IPR043519">
    <property type="entry name" value="NT_sf"/>
</dbReference>
<dbReference type="GO" id="GO:0008893">
    <property type="term" value="F:guanosine-3',5'-bis(diphosphate) 3'-diphosphatase activity"/>
    <property type="evidence" value="ECO:0007669"/>
    <property type="project" value="TreeGrafter"/>
</dbReference>
<dbReference type="InterPro" id="IPR004811">
    <property type="entry name" value="RelA/Spo_fam"/>
</dbReference>
<dbReference type="SMART" id="SM00954">
    <property type="entry name" value="RelA_SpoT"/>
    <property type="match status" value="1"/>
</dbReference>
<evidence type="ECO:0000313" key="5">
    <source>
        <dbReference type="Proteomes" id="UP000006546"/>
    </source>
</evidence>
<dbReference type="SUPFAM" id="SSF81271">
    <property type="entry name" value="TGS-like"/>
    <property type="match status" value="1"/>
</dbReference>
<dbReference type="GO" id="GO:0008728">
    <property type="term" value="F:GTP diphosphokinase activity"/>
    <property type="evidence" value="ECO:0007669"/>
    <property type="project" value="UniProtKB-EC"/>
</dbReference>
<dbReference type="Gene3D" id="3.10.20.30">
    <property type="match status" value="1"/>
</dbReference>
<organism evidence="4 5">
    <name type="scientific">Treponema brennaborense (strain DSM 12168 / CIP 105900 / DD5/3)</name>
    <dbReference type="NCBI Taxonomy" id="906968"/>
    <lineage>
        <taxon>Bacteria</taxon>
        <taxon>Pseudomonadati</taxon>
        <taxon>Spirochaetota</taxon>
        <taxon>Spirochaetia</taxon>
        <taxon>Spirochaetales</taxon>
        <taxon>Treponemataceae</taxon>
        <taxon>Treponema</taxon>
    </lineage>
</organism>
<dbReference type="Pfam" id="PF02824">
    <property type="entry name" value="TGS"/>
    <property type="match status" value="1"/>
</dbReference>
<evidence type="ECO:0000256" key="1">
    <source>
        <dbReference type="RuleBase" id="RU003847"/>
    </source>
</evidence>
<proteinExistence type="inferred from homology"/>
<dbReference type="eggNOG" id="COG0317">
    <property type="taxonomic scope" value="Bacteria"/>
</dbReference>
<dbReference type="KEGG" id="tbe:Trebr_2113"/>
<dbReference type="PROSITE" id="PS51880">
    <property type="entry name" value="TGS"/>
    <property type="match status" value="1"/>
</dbReference>
<protein>
    <submittedName>
        <fullName evidence="4">(P)ppGpp synthetase I, SpoT/RelA</fullName>
        <ecNumber evidence="4">2.7.6.5</ecNumber>
    </submittedName>
</protein>
<feature type="region of interest" description="Disordered" evidence="2">
    <location>
        <begin position="491"/>
        <end position="536"/>
    </location>
</feature>
<dbReference type="GO" id="GO:0015969">
    <property type="term" value="P:guanosine tetraphosphate metabolic process"/>
    <property type="evidence" value="ECO:0007669"/>
    <property type="project" value="InterPro"/>
</dbReference>
<comment type="function">
    <text evidence="1">In eubacteria ppGpp (guanosine 3'-diphosphate 5'-diphosphate) is a mediator of the stringent response that coordinates a variety of cellular activities in response to changes in nutritional abundance.</text>
</comment>
<dbReference type="EC" id="2.7.6.5" evidence="4"/>
<dbReference type="FunFam" id="3.30.460.10:FF:000001">
    <property type="entry name" value="GTP pyrophosphokinase RelA"/>
    <property type="match status" value="1"/>
</dbReference>
<dbReference type="InterPro" id="IPR012675">
    <property type="entry name" value="Beta-grasp_dom_sf"/>
</dbReference>
<dbReference type="Pfam" id="PF04607">
    <property type="entry name" value="RelA_SpoT"/>
    <property type="match status" value="1"/>
</dbReference>
<dbReference type="STRING" id="906968.Trebr_2113"/>
<dbReference type="InterPro" id="IPR012676">
    <property type="entry name" value="TGS-like"/>
</dbReference>
<dbReference type="InterPro" id="IPR007685">
    <property type="entry name" value="RelA_SpoT"/>
</dbReference>